<dbReference type="InterPro" id="IPR043917">
    <property type="entry name" value="DUF5753"/>
</dbReference>
<dbReference type="InterPro" id="IPR001387">
    <property type="entry name" value="Cro/C1-type_HTH"/>
</dbReference>
<dbReference type="GO" id="GO:0003677">
    <property type="term" value="F:DNA binding"/>
    <property type="evidence" value="ECO:0007669"/>
    <property type="project" value="InterPro"/>
</dbReference>
<sequence length="271" mass="30285">MAEKQHAQYIQWGDELRRIRSSAGLMQDQLANRVNVAASTISSLERATRKPKADLADALDAALSTGGTLRRLFEDLTNQRQVPDWFRNAVLLERQAIEIREYEPLFVPGLLQTAEYAYSMLLGRRNRHTRDELMQIARARAERLPALADKRPVMWFVVRETALATVVGSGRIMKDQLGHIAALIEEETIYLQVLRDAPITPGLTLPLRINTLNANQSVVYAEHALGGETFEKAEKVAEIMSLFGSLQASASSPEDSLAMIKKLEEEMDGNA</sequence>
<dbReference type="InterPro" id="IPR010982">
    <property type="entry name" value="Lambda_DNA-bd_dom_sf"/>
</dbReference>
<dbReference type="AlphaFoldDB" id="A0A9X3NPI4"/>
<dbReference type="SUPFAM" id="SSF47413">
    <property type="entry name" value="lambda repressor-like DNA-binding domains"/>
    <property type="match status" value="1"/>
</dbReference>
<keyword evidence="3" id="KW-1185">Reference proteome</keyword>
<dbReference type="Pfam" id="PF19054">
    <property type="entry name" value="DUF5753"/>
    <property type="match status" value="1"/>
</dbReference>
<dbReference type="CDD" id="cd00093">
    <property type="entry name" value="HTH_XRE"/>
    <property type="match status" value="1"/>
</dbReference>
<organism evidence="2 3">
    <name type="scientific">Streptomonospora mangrovi</name>
    <dbReference type="NCBI Taxonomy" id="2883123"/>
    <lineage>
        <taxon>Bacteria</taxon>
        <taxon>Bacillati</taxon>
        <taxon>Actinomycetota</taxon>
        <taxon>Actinomycetes</taxon>
        <taxon>Streptosporangiales</taxon>
        <taxon>Nocardiopsidaceae</taxon>
        <taxon>Streptomonospora</taxon>
    </lineage>
</organism>
<name>A0A9X3NPI4_9ACTN</name>
<dbReference type="Proteomes" id="UP001140076">
    <property type="component" value="Unassembled WGS sequence"/>
</dbReference>
<dbReference type="Pfam" id="PF13560">
    <property type="entry name" value="HTH_31"/>
    <property type="match status" value="1"/>
</dbReference>
<proteinExistence type="predicted"/>
<comment type="caution">
    <text evidence="2">The sequence shown here is derived from an EMBL/GenBank/DDBJ whole genome shotgun (WGS) entry which is preliminary data.</text>
</comment>
<reference evidence="2" key="1">
    <citation type="submission" date="2021-10" db="EMBL/GenBank/DDBJ databases">
        <title>Streptomonospora sp. nov., isolated from mangrove soil.</title>
        <authorList>
            <person name="Chen X."/>
            <person name="Ge X."/>
            <person name="Liu W."/>
        </authorList>
    </citation>
    <scope>NUCLEOTIDE SEQUENCE</scope>
    <source>
        <strain evidence="2">S1-112</strain>
    </source>
</reference>
<evidence type="ECO:0000313" key="3">
    <source>
        <dbReference type="Proteomes" id="UP001140076"/>
    </source>
</evidence>
<dbReference type="SMART" id="SM00530">
    <property type="entry name" value="HTH_XRE"/>
    <property type="match status" value="1"/>
</dbReference>
<dbReference type="PROSITE" id="PS50943">
    <property type="entry name" value="HTH_CROC1"/>
    <property type="match status" value="1"/>
</dbReference>
<accession>A0A9X3NPI4</accession>
<feature type="domain" description="HTH cro/C1-type" evidence="1">
    <location>
        <begin position="16"/>
        <end position="69"/>
    </location>
</feature>
<dbReference type="Gene3D" id="1.10.260.40">
    <property type="entry name" value="lambda repressor-like DNA-binding domains"/>
    <property type="match status" value="1"/>
</dbReference>
<evidence type="ECO:0000259" key="1">
    <source>
        <dbReference type="PROSITE" id="PS50943"/>
    </source>
</evidence>
<evidence type="ECO:0000313" key="2">
    <source>
        <dbReference type="EMBL" id="MDA0567499.1"/>
    </source>
</evidence>
<gene>
    <name evidence="2" type="ORF">LG943_24715</name>
</gene>
<protein>
    <submittedName>
        <fullName evidence="2">Helix-turn-helix transcriptional regulator</fullName>
    </submittedName>
</protein>
<dbReference type="RefSeq" id="WP_270074745.1">
    <property type="nucleotide sequence ID" value="NZ_JAJAQC010000060.1"/>
</dbReference>
<dbReference type="EMBL" id="JAJAQC010000060">
    <property type="protein sequence ID" value="MDA0567499.1"/>
    <property type="molecule type" value="Genomic_DNA"/>
</dbReference>